<dbReference type="Pfam" id="PF00753">
    <property type="entry name" value="Lactamase_B"/>
    <property type="match status" value="1"/>
</dbReference>
<keyword evidence="4" id="KW-0862">Zinc</keyword>
<accession>S3HJJ3</accession>
<dbReference type="EMBL" id="AEYE02000010">
    <property type="protein sequence ID" value="EPE98924.1"/>
    <property type="molecule type" value="Genomic_DNA"/>
</dbReference>
<evidence type="ECO:0000256" key="3">
    <source>
        <dbReference type="ARBA" id="ARBA00022801"/>
    </source>
</evidence>
<dbReference type="Proteomes" id="UP000014411">
    <property type="component" value="Unassembled WGS sequence"/>
</dbReference>
<dbReference type="eggNOG" id="COG0491">
    <property type="taxonomic scope" value="Bacteria"/>
</dbReference>
<protein>
    <submittedName>
        <fullName evidence="6">Metallo-beta-lactamase superfamily protein</fullName>
    </submittedName>
</protein>
<keyword evidence="3" id="KW-0378">Hydrolase</keyword>
<dbReference type="STRING" id="990285.RGCCGE502_08171"/>
<sequence length="351" mass="38340">MWIRGSVRHGCRYADEYSQASAVALARDTPRICPAKETAVTTRDSIPNGLSRRDLLKLTAAAAAMLASRDAIAAEFHRFHHGAFDITVVSDGFLTLPVEILLPDATPEERKAIMPRLGGSSAAAPVQANIPLIRHGDDLILIDTGSGSHFQASAGKLAANLQSLGVAPEAITKVVFTHAHPDHSGATTTADGKVLYPNAQYFVSEAEWSFWTDKDYETHMPSALHDFARGAQRDLFAVKDRLTLVRPDQEIIPGMRILQSRGHTPGHISIELAGDGGLLITGDACTNDVIFFEHPAWHFGFDTEPEVALKTRQMLLDRAATDKLKMLGYHWSYPGLGYAERKDTSYRFVAA</sequence>
<comment type="caution">
    <text evidence="6">The sequence shown here is derived from an EMBL/GenBank/DDBJ whole genome shotgun (WGS) entry which is preliminary data.</text>
</comment>
<evidence type="ECO:0000256" key="1">
    <source>
        <dbReference type="ARBA" id="ARBA00007749"/>
    </source>
</evidence>
<dbReference type="InterPro" id="IPR001279">
    <property type="entry name" value="Metallo-B-lactamas"/>
</dbReference>
<dbReference type="AlphaFoldDB" id="S3HJJ3"/>
<comment type="similarity">
    <text evidence="1">Belongs to the metallo-beta-lactamase superfamily.</text>
</comment>
<dbReference type="SUPFAM" id="SSF56281">
    <property type="entry name" value="Metallo-hydrolase/oxidoreductase"/>
    <property type="match status" value="1"/>
</dbReference>
<evidence type="ECO:0000259" key="5">
    <source>
        <dbReference type="SMART" id="SM00849"/>
    </source>
</evidence>
<dbReference type="CDD" id="cd07720">
    <property type="entry name" value="OPHC2-like_MBL-fold"/>
    <property type="match status" value="1"/>
</dbReference>
<dbReference type="PANTHER" id="PTHR42978:SF6">
    <property type="entry name" value="QUORUM-QUENCHING LACTONASE YTNP-RELATED"/>
    <property type="match status" value="1"/>
</dbReference>
<dbReference type="PANTHER" id="PTHR42978">
    <property type="entry name" value="QUORUM-QUENCHING LACTONASE YTNP-RELATED-RELATED"/>
    <property type="match status" value="1"/>
</dbReference>
<dbReference type="InterPro" id="IPR019546">
    <property type="entry name" value="TAT_signal_bac_arc"/>
</dbReference>
<dbReference type="GO" id="GO:0016787">
    <property type="term" value="F:hydrolase activity"/>
    <property type="evidence" value="ECO:0007669"/>
    <property type="project" value="UniProtKB-KW"/>
</dbReference>
<dbReference type="SMART" id="SM00849">
    <property type="entry name" value="Lactamase_B"/>
    <property type="match status" value="1"/>
</dbReference>
<keyword evidence="7" id="KW-1185">Reference proteome</keyword>
<keyword evidence="2" id="KW-0479">Metal-binding</keyword>
<dbReference type="NCBIfam" id="TIGR01409">
    <property type="entry name" value="TAT_signal_seq"/>
    <property type="match status" value="1"/>
</dbReference>
<evidence type="ECO:0000256" key="2">
    <source>
        <dbReference type="ARBA" id="ARBA00022723"/>
    </source>
</evidence>
<proteinExistence type="inferred from homology"/>
<organism evidence="6 7">
    <name type="scientific">Rhizobium grahamii CCGE 502</name>
    <dbReference type="NCBI Taxonomy" id="990285"/>
    <lineage>
        <taxon>Bacteria</taxon>
        <taxon>Pseudomonadati</taxon>
        <taxon>Pseudomonadota</taxon>
        <taxon>Alphaproteobacteria</taxon>
        <taxon>Hyphomicrobiales</taxon>
        <taxon>Rhizobiaceae</taxon>
        <taxon>Rhizobium/Agrobacterium group</taxon>
        <taxon>Rhizobium</taxon>
    </lineage>
</organism>
<name>S3HJJ3_9HYPH</name>
<evidence type="ECO:0000256" key="4">
    <source>
        <dbReference type="ARBA" id="ARBA00022833"/>
    </source>
</evidence>
<evidence type="ECO:0000313" key="7">
    <source>
        <dbReference type="Proteomes" id="UP000014411"/>
    </source>
</evidence>
<dbReference type="HOGENOM" id="CLU_056519_0_0_5"/>
<evidence type="ECO:0000313" key="6">
    <source>
        <dbReference type="EMBL" id="EPE98924.1"/>
    </source>
</evidence>
<dbReference type="InterPro" id="IPR051013">
    <property type="entry name" value="MBL_superfamily_lactonases"/>
</dbReference>
<gene>
    <name evidence="6" type="ORF">RGCCGE502_08171</name>
</gene>
<feature type="domain" description="Metallo-beta-lactamase" evidence="5">
    <location>
        <begin position="127"/>
        <end position="330"/>
    </location>
</feature>
<dbReference type="InterPro" id="IPR036866">
    <property type="entry name" value="RibonucZ/Hydroxyglut_hydro"/>
</dbReference>
<dbReference type="GO" id="GO:0046872">
    <property type="term" value="F:metal ion binding"/>
    <property type="evidence" value="ECO:0007669"/>
    <property type="project" value="UniProtKB-KW"/>
</dbReference>
<dbReference type="Gene3D" id="3.60.15.10">
    <property type="entry name" value="Ribonuclease Z/Hydroxyacylglutathione hydrolase-like"/>
    <property type="match status" value="1"/>
</dbReference>
<reference evidence="6 7" key="1">
    <citation type="journal article" date="2012" name="J. Bacteriol.">
        <title>Genome sequence of Rhizobium grahamii CCGE502, a broad-host-range symbiont with low nodulation competitiveness in Phaseolus vulgaris.</title>
        <authorList>
            <person name="Althabegoiti M.J."/>
            <person name="Lozano L."/>
            <person name="Torres-Tejerizo G."/>
            <person name="Ormeno-Orrillo E."/>
            <person name="Rogel M.A."/>
            <person name="Gonzalez V."/>
            <person name="Martinez-Romero E."/>
        </authorList>
    </citation>
    <scope>NUCLEOTIDE SEQUENCE [LARGE SCALE GENOMIC DNA]</scope>
    <source>
        <strain evidence="6 7">CCGE 502</strain>
    </source>
</reference>